<dbReference type="SUPFAM" id="SSF49265">
    <property type="entry name" value="Fibronectin type III"/>
    <property type="match status" value="12"/>
</dbReference>
<dbReference type="InterPro" id="IPR001190">
    <property type="entry name" value="SRCR"/>
</dbReference>
<dbReference type="FunFam" id="2.10.25.10:FF:000014">
    <property type="entry name" value="Latent-transforming growth factor beta-binding protein 3"/>
    <property type="match status" value="1"/>
</dbReference>
<comment type="caution">
    <text evidence="12">Lacks conserved residue(s) required for the propagation of feature annotation.</text>
</comment>
<dbReference type="FunFam" id="2.60.40.10:FF:000028">
    <property type="entry name" value="Neuronal cell adhesion molecule"/>
    <property type="match status" value="1"/>
</dbReference>
<evidence type="ECO:0000256" key="10">
    <source>
        <dbReference type="ARBA" id="ARBA00023157"/>
    </source>
</evidence>
<evidence type="ECO:0000259" key="23">
    <source>
        <dbReference type="PROSITE" id="PS51233"/>
    </source>
</evidence>
<keyword evidence="9 15" id="KW-0472">Membrane</keyword>
<dbReference type="Pfam" id="PF26284">
    <property type="entry name" value="DUF8077"/>
    <property type="match status" value="1"/>
</dbReference>
<dbReference type="PROSITE" id="PS51233">
    <property type="entry name" value="VWFD"/>
    <property type="match status" value="1"/>
</dbReference>
<evidence type="ECO:0000313" key="24">
    <source>
        <dbReference type="EMBL" id="CAH3128064.1"/>
    </source>
</evidence>
<dbReference type="GO" id="GO:0007160">
    <property type="term" value="P:cell-matrix adhesion"/>
    <property type="evidence" value="ECO:0007669"/>
    <property type="project" value="InterPro"/>
</dbReference>
<evidence type="ECO:0000313" key="25">
    <source>
        <dbReference type="Proteomes" id="UP001159428"/>
    </source>
</evidence>
<feature type="domain" description="Fibronectin type-III" evidence="20">
    <location>
        <begin position="3215"/>
        <end position="3317"/>
    </location>
</feature>
<feature type="domain" description="CUB" evidence="17">
    <location>
        <begin position="1643"/>
        <end position="1764"/>
    </location>
</feature>
<dbReference type="InterPro" id="IPR036772">
    <property type="entry name" value="SRCR-like_dom_sf"/>
</dbReference>
<evidence type="ECO:0000256" key="13">
    <source>
        <dbReference type="PROSITE-ProRule" id="PRU00196"/>
    </source>
</evidence>
<dbReference type="SUPFAM" id="SSF57184">
    <property type="entry name" value="Growth factor receptor domain"/>
    <property type="match status" value="2"/>
</dbReference>
<proteinExistence type="predicted"/>
<feature type="domain" description="Fibronectin type-III" evidence="20">
    <location>
        <begin position="362"/>
        <end position="466"/>
    </location>
</feature>
<dbReference type="PROSITE" id="PS50026">
    <property type="entry name" value="EGF_3"/>
    <property type="match status" value="3"/>
</dbReference>
<evidence type="ECO:0000256" key="1">
    <source>
        <dbReference type="ARBA" id="ARBA00004167"/>
    </source>
</evidence>
<dbReference type="InterPro" id="IPR013783">
    <property type="entry name" value="Ig-like_fold"/>
</dbReference>
<keyword evidence="6 16" id="KW-0732">Signal</keyword>
<feature type="domain" description="Fibronectin type-III" evidence="20">
    <location>
        <begin position="266"/>
        <end position="361"/>
    </location>
</feature>
<feature type="transmembrane region" description="Helical" evidence="15">
    <location>
        <begin position="5108"/>
        <end position="5131"/>
    </location>
</feature>
<keyword evidence="3" id="KW-0964">Secreted</keyword>
<dbReference type="Pfam" id="PF00094">
    <property type="entry name" value="VWD"/>
    <property type="match status" value="1"/>
</dbReference>
<dbReference type="CDD" id="cd00054">
    <property type="entry name" value="EGF_CA"/>
    <property type="match status" value="4"/>
</dbReference>
<dbReference type="InterPro" id="IPR001881">
    <property type="entry name" value="EGF-like_Ca-bd_dom"/>
</dbReference>
<dbReference type="SMART" id="SM00216">
    <property type="entry name" value="VWD"/>
    <property type="match status" value="1"/>
</dbReference>
<dbReference type="InterPro" id="IPR058390">
    <property type="entry name" value="DUF8077"/>
</dbReference>
<dbReference type="PROSITE" id="PS50287">
    <property type="entry name" value="SRCR_2"/>
    <property type="match status" value="1"/>
</dbReference>
<dbReference type="PROSITE" id="PS50856">
    <property type="entry name" value="AMOP"/>
    <property type="match status" value="1"/>
</dbReference>
<dbReference type="Pfam" id="PF06119">
    <property type="entry name" value="NIDO"/>
    <property type="match status" value="1"/>
</dbReference>
<feature type="region of interest" description="Disordered" evidence="14">
    <location>
        <begin position="5170"/>
        <end position="5199"/>
    </location>
</feature>
<feature type="domain" description="Fibronectin type-III" evidence="20">
    <location>
        <begin position="2556"/>
        <end position="2652"/>
    </location>
</feature>
<comment type="caution">
    <text evidence="24">The sequence shown here is derived from an EMBL/GenBank/DDBJ whole genome shotgun (WGS) entry which is preliminary data.</text>
</comment>
<feature type="domain" description="Fibronectin type-III" evidence="20">
    <location>
        <begin position="2881"/>
        <end position="2981"/>
    </location>
</feature>
<dbReference type="GO" id="GO:0005576">
    <property type="term" value="C:extracellular region"/>
    <property type="evidence" value="ECO:0007669"/>
    <property type="project" value="UniProtKB-SubCell"/>
</dbReference>
<feature type="disulfide bond" evidence="13">
    <location>
        <begin position="65"/>
        <end position="129"/>
    </location>
</feature>
<feature type="domain" description="CUB" evidence="17">
    <location>
        <begin position="2336"/>
        <end position="2449"/>
    </location>
</feature>
<feature type="domain" description="AMOP" evidence="21">
    <location>
        <begin position="4127"/>
        <end position="4259"/>
    </location>
</feature>
<evidence type="ECO:0000259" key="22">
    <source>
        <dbReference type="PROSITE" id="PS51220"/>
    </source>
</evidence>
<dbReference type="SMART" id="SM00179">
    <property type="entry name" value="EGF_CA"/>
    <property type="match status" value="6"/>
</dbReference>
<evidence type="ECO:0000256" key="5">
    <source>
        <dbReference type="ARBA" id="ARBA00022692"/>
    </source>
</evidence>
<keyword evidence="7" id="KW-0677">Repeat</keyword>
<evidence type="ECO:0000256" key="12">
    <source>
        <dbReference type="PROSITE-ProRule" id="PRU00076"/>
    </source>
</evidence>
<dbReference type="InterPro" id="IPR049883">
    <property type="entry name" value="NOTCH1_EGF-like"/>
</dbReference>
<feature type="domain" description="Fibronectin type-III" evidence="20">
    <location>
        <begin position="1329"/>
        <end position="1427"/>
    </location>
</feature>
<dbReference type="Gene3D" id="3.10.250.10">
    <property type="entry name" value="SRCR-like domain"/>
    <property type="match status" value="1"/>
</dbReference>
<reference evidence="24 25" key="1">
    <citation type="submission" date="2022-05" db="EMBL/GenBank/DDBJ databases">
        <authorList>
            <consortium name="Genoscope - CEA"/>
            <person name="William W."/>
        </authorList>
    </citation>
    <scope>NUCLEOTIDE SEQUENCE [LARGE SCALE GENOMIC DNA]</scope>
</reference>
<dbReference type="Pfam" id="PF12662">
    <property type="entry name" value="cEGF"/>
    <property type="match status" value="1"/>
</dbReference>
<dbReference type="PROSITE" id="PS51220">
    <property type="entry name" value="NIDO"/>
    <property type="match status" value="1"/>
</dbReference>
<feature type="domain" description="Fibronectin type-III" evidence="20">
    <location>
        <begin position="662"/>
        <end position="758"/>
    </location>
</feature>
<evidence type="ECO:0000256" key="9">
    <source>
        <dbReference type="ARBA" id="ARBA00023136"/>
    </source>
</evidence>
<dbReference type="FunFam" id="3.10.250.10:FF:000016">
    <property type="entry name" value="Scavenger receptor cysteine-rich protein type 12"/>
    <property type="match status" value="1"/>
</dbReference>
<feature type="domain" description="EGF-like" evidence="18">
    <location>
        <begin position="4678"/>
        <end position="4724"/>
    </location>
</feature>
<feature type="domain" description="Fibronectin type-III" evidence="20">
    <location>
        <begin position="3765"/>
        <end position="3855"/>
    </location>
</feature>
<feature type="domain" description="EGF-like" evidence="18">
    <location>
        <begin position="4889"/>
        <end position="4929"/>
    </location>
</feature>
<dbReference type="Gene3D" id="2.60.120.290">
    <property type="entry name" value="Spermadhesin, CUB domain"/>
    <property type="match status" value="7"/>
</dbReference>
<feature type="domain" description="Fibronectin type-III" evidence="20">
    <location>
        <begin position="2460"/>
        <end position="2551"/>
    </location>
</feature>
<feature type="domain" description="Fibronectin type-III" evidence="20">
    <location>
        <begin position="2238"/>
        <end position="2339"/>
    </location>
</feature>
<evidence type="ECO:0000256" key="4">
    <source>
        <dbReference type="ARBA" id="ARBA00022536"/>
    </source>
</evidence>
<dbReference type="PROSITE" id="PS00010">
    <property type="entry name" value="ASX_HYDROXYL"/>
    <property type="match status" value="3"/>
</dbReference>
<evidence type="ECO:0000259" key="18">
    <source>
        <dbReference type="PROSITE" id="PS50026"/>
    </source>
</evidence>
<dbReference type="PROSITE" id="PS01186">
    <property type="entry name" value="EGF_2"/>
    <property type="match status" value="3"/>
</dbReference>
<feature type="domain" description="CUB" evidence="17">
    <location>
        <begin position="1102"/>
        <end position="1221"/>
    </location>
</feature>
<dbReference type="InterPro" id="IPR000742">
    <property type="entry name" value="EGF"/>
</dbReference>
<protein>
    <submittedName>
        <fullName evidence="24">Uncharacterized protein</fullName>
    </submittedName>
</protein>
<feature type="domain" description="NIDO" evidence="22">
    <location>
        <begin position="3952"/>
        <end position="4125"/>
    </location>
</feature>
<dbReference type="InterPro" id="IPR018097">
    <property type="entry name" value="EGF_Ca-bd_CS"/>
</dbReference>
<feature type="domain" description="CUB" evidence="17">
    <location>
        <begin position="464"/>
        <end position="586"/>
    </location>
</feature>
<feature type="domain" description="Fibronectin type-III" evidence="20">
    <location>
        <begin position="998"/>
        <end position="1105"/>
    </location>
</feature>
<dbReference type="PROSITE" id="PS01180">
    <property type="entry name" value="CUB"/>
    <property type="match status" value="7"/>
</dbReference>
<dbReference type="InterPro" id="IPR001846">
    <property type="entry name" value="VWF_type-D"/>
</dbReference>
<dbReference type="SMART" id="SM00723">
    <property type="entry name" value="AMOP"/>
    <property type="match status" value="1"/>
</dbReference>
<dbReference type="CDD" id="cd00041">
    <property type="entry name" value="CUB"/>
    <property type="match status" value="5"/>
</dbReference>
<feature type="signal peptide" evidence="16">
    <location>
        <begin position="1"/>
        <end position="33"/>
    </location>
</feature>
<evidence type="ECO:0000256" key="6">
    <source>
        <dbReference type="ARBA" id="ARBA00022729"/>
    </source>
</evidence>
<dbReference type="EMBL" id="CALNXJ010000023">
    <property type="protein sequence ID" value="CAH3128064.1"/>
    <property type="molecule type" value="Genomic_DNA"/>
</dbReference>
<feature type="domain" description="Fibronectin type-III" evidence="20">
    <location>
        <begin position="1541"/>
        <end position="1646"/>
    </location>
</feature>
<dbReference type="Pfam" id="PF00431">
    <property type="entry name" value="CUB"/>
    <property type="match status" value="6"/>
</dbReference>
<dbReference type="InterPro" id="IPR026823">
    <property type="entry name" value="cEGF"/>
</dbReference>
<dbReference type="Pfam" id="PF00041">
    <property type="entry name" value="fn3"/>
    <property type="match status" value="9"/>
</dbReference>
<feature type="region of interest" description="Disordered" evidence="14">
    <location>
        <begin position="4933"/>
        <end position="4956"/>
    </location>
</feature>
<evidence type="ECO:0000256" key="14">
    <source>
        <dbReference type="SAM" id="MobiDB-lite"/>
    </source>
</evidence>
<feature type="domain" description="SRCR" evidence="19">
    <location>
        <begin position="40"/>
        <end position="140"/>
    </location>
</feature>
<dbReference type="SMART" id="SM00202">
    <property type="entry name" value="SR"/>
    <property type="match status" value="1"/>
</dbReference>
<evidence type="ECO:0000259" key="17">
    <source>
        <dbReference type="PROSITE" id="PS01180"/>
    </source>
</evidence>
<evidence type="ECO:0000256" key="2">
    <source>
        <dbReference type="ARBA" id="ARBA00004613"/>
    </source>
</evidence>
<evidence type="ECO:0000256" key="15">
    <source>
        <dbReference type="SAM" id="Phobius"/>
    </source>
</evidence>
<evidence type="ECO:0000256" key="8">
    <source>
        <dbReference type="ARBA" id="ARBA00022989"/>
    </source>
</evidence>
<feature type="domain" description="CUB" evidence="17">
    <location>
        <begin position="2974"/>
        <end position="3105"/>
    </location>
</feature>
<dbReference type="Proteomes" id="UP001159428">
    <property type="component" value="Unassembled WGS sequence"/>
</dbReference>
<dbReference type="PROSITE" id="PS01187">
    <property type="entry name" value="EGF_CA"/>
    <property type="match status" value="1"/>
</dbReference>
<feature type="domain" description="CUB" evidence="17">
    <location>
        <begin position="3316"/>
        <end position="3425"/>
    </location>
</feature>
<keyword evidence="11" id="KW-0325">Glycoprotein</keyword>
<dbReference type="CDD" id="cd00063">
    <property type="entry name" value="FN3"/>
    <property type="match status" value="13"/>
</dbReference>
<dbReference type="PROSITE" id="PS50853">
    <property type="entry name" value="FN3"/>
    <property type="match status" value="14"/>
</dbReference>
<keyword evidence="10 13" id="KW-1015">Disulfide bond</keyword>
<feature type="domain" description="EGF-like" evidence="18">
    <location>
        <begin position="4725"/>
        <end position="4765"/>
    </location>
</feature>
<dbReference type="InterPro" id="IPR003886">
    <property type="entry name" value="NIDO_dom"/>
</dbReference>
<dbReference type="SMART" id="SM00539">
    <property type="entry name" value="NIDO"/>
    <property type="match status" value="1"/>
</dbReference>
<dbReference type="InterPro" id="IPR035914">
    <property type="entry name" value="Sperma_CUB_dom_sf"/>
</dbReference>
<dbReference type="InterPro" id="IPR036116">
    <property type="entry name" value="FN3_sf"/>
</dbReference>
<feature type="domain" description="Fibronectin type-III" evidence="20">
    <location>
        <begin position="1903"/>
        <end position="2005"/>
    </location>
</feature>
<evidence type="ECO:0000259" key="21">
    <source>
        <dbReference type="PROSITE" id="PS50856"/>
    </source>
</evidence>
<dbReference type="InterPro" id="IPR005533">
    <property type="entry name" value="AMOP_dom"/>
</dbReference>
<dbReference type="Pfam" id="PF00530">
    <property type="entry name" value="SRCR"/>
    <property type="match status" value="1"/>
</dbReference>
<feature type="chain" id="PRO_5043975909" evidence="16">
    <location>
        <begin position="34"/>
        <end position="5199"/>
    </location>
</feature>
<dbReference type="PROSITE" id="PS00022">
    <property type="entry name" value="EGF_1"/>
    <property type="match status" value="1"/>
</dbReference>
<dbReference type="Pfam" id="PF23263">
    <property type="entry name" value="C8-3_MUC4"/>
    <property type="match status" value="1"/>
</dbReference>
<evidence type="ECO:0000259" key="20">
    <source>
        <dbReference type="PROSITE" id="PS50853"/>
    </source>
</evidence>
<dbReference type="SMART" id="SM00042">
    <property type="entry name" value="CUB"/>
    <property type="match status" value="6"/>
</dbReference>
<dbReference type="SUPFAM" id="SSF49854">
    <property type="entry name" value="Spermadhesin, CUB domain"/>
    <property type="match status" value="7"/>
</dbReference>
<dbReference type="InterPro" id="IPR000152">
    <property type="entry name" value="EGF-type_Asp/Asn_hydroxyl_site"/>
</dbReference>
<dbReference type="InterPro" id="IPR003961">
    <property type="entry name" value="FN3_dom"/>
</dbReference>
<dbReference type="GO" id="GO:0005509">
    <property type="term" value="F:calcium ion binding"/>
    <property type="evidence" value="ECO:0007669"/>
    <property type="project" value="InterPro"/>
</dbReference>
<name>A0AAU9WX63_9CNID</name>
<feature type="domain" description="VWFD" evidence="23">
    <location>
        <begin position="4271"/>
        <end position="4465"/>
    </location>
</feature>
<accession>A0AAU9WX63</accession>
<dbReference type="PANTHER" id="PTHR13802">
    <property type="entry name" value="MUCIN 4-RELATED"/>
    <property type="match status" value="1"/>
</dbReference>
<dbReference type="GO" id="GO:0016020">
    <property type="term" value="C:membrane"/>
    <property type="evidence" value="ECO:0007669"/>
    <property type="project" value="UniProtKB-SubCell"/>
</dbReference>
<feature type="disulfide bond" evidence="13">
    <location>
        <begin position="78"/>
        <end position="139"/>
    </location>
</feature>
<evidence type="ECO:0000259" key="19">
    <source>
        <dbReference type="PROSITE" id="PS50287"/>
    </source>
</evidence>
<feature type="domain" description="CUB" evidence="17">
    <location>
        <begin position="3640"/>
        <end position="3761"/>
    </location>
</feature>
<gene>
    <name evidence="24" type="ORF">PMEA_00013262</name>
</gene>
<dbReference type="InterPro" id="IPR000859">
    <property type="entry name" value="CUB_dom"/>
</dbReference>
<evidence type="ECO:0000256" key="16">
    <source>
        <dbReference type="SAM" id="SignalP"/>
    </source>
</evidence>
<evidence type="ECO:0000256" key="11">
    <source>
        <dbReference type="ARBA" id="ARBA00023180"/>
    </source>
</evidence>
<dbReference type="SUPFAM" id="SSF56487">
    <property type="entry name" value="SRCR-like"/>
    <property type="match status" value="1"/>
</dbReference>
<evidence type="ECO:0000256" key="7">
    <source>
        <dbReference type="ARBA" id="ARBA00022737"/>
    </source>
</evidence>
<sequence length="5199" mass="583864">MQAGVMIFTCLQQLITYLILFWPQMTVINSVEASLSEGDLQLVDGGSDSQGRIEIYFNETWWRLCKYHFNHQAFTSVCRTLGLPDPESRFYYSDFGTGNYSYLPRDFQCDSEDTPLLDCRHEEYYDSHCNEDTTVGVSCGDLVYAECDGGSTRTDLSGSLHFMKGSKPQEKGCKWIIGDEGDPKGDHVIINTYVQRGAECGTYVNVKMFPDHYIPHSEVCRERATQIIEFDASKVVVEIDQYVDDVSFDGAYVFLQGSYKSAQQVSGWDVSVINITEDSFQIEWTALTSEIVQSVEVYVVIVASTTRHDLVNGRIVTSSTSSLWLHGLIPYHEYRISVVAVDVLGQPHKSSEMTEFTDESVPMSGPHIHDSYPDEMGCVKVDWDPIYEHDRRGQILGYTLSYIATCFEYDPEHDGHEGNVTVDASTFNVSLCNLRPGLKYRLELEGFTSKGNGPPTYRDTYASCGGMRTLTKLNGSIESPNKPCSYGGEQDCHWSIQPNSSSPIETIWMWFEGVNLAYDGHGDRHCGQDDAVAFSTKDISLDVLVCRHGGMDNKFAMASLSSHLDVAFHTRLMRESQGFTAFYEAVDSKFTDLYMAFKQADEEIIVLIPTAIYNSGDDIDFLLMPGRQYIIQMIAFMGSIGDDIYSSDNVSITTEEGAPSRGPENVHVELLKHNRILVMWDAISSEAANGQLRGYTVYIKDYHNHDPESATKYNVSSSETQIVIGHLDGGRKYTVAVTAFTVEEGPHSEWQEFIVGCGGILDGYFASFKLKQWDWESLECSWKLNNPGLDNPVLVISAFHVEFESCGSWSKIYSSNGTELHNHDGCDHNDHRVYGEIVEVSFEGSDFLTLKLRTDRQGSFVRSEFAILEEGKSLKSAHQSPEWDITSNISSDGAVLVDLSGHPDNLFDTFFIISINETQRDDGDDDKDHHHHHYYHHHDDDYKPRDYLHMVNSSVTIAKVMGLPAFTNFTVSVYLVEEITHELYQSKEIEIQTEEGVPSEGARIYDYWIIGDGCVKISWHPISEERSNGVIQGYNIYYELACYHYPEHDIFHTGSLNITSPDTLSATICDLYPGLQYRVRIAGFTSKGAGEYSDRDDIYAGCGDPATLTNSSGVIASPNQPCYYGGVQHCYWSIAPDTDEPIKVIWMFFKEFRLEEHEHHSNCRSNDWVGISTKGNISDVSVCRHLQEFIVVIMDSHADISFHTRDKYRRGDGFYARYIASHEDLNVTQLSWTVTVTTSEISVDVKWDDFPLGVSIIQYYVRFTDKKDNVSVLLPVNGHDKHYSVERLLVSSHTYTFDLLAFTGEEIGSLIYASENVTVQTIEGVPNGSPENLHVEELQQNSILVQWNQLPPHQANGQLRGYTVYLRDHYNHDEREYKRFNVTFPDTHIVLHGLDGARKVDVAVAAFTIGYGPRSDWETIRVGCKGNFTSYIGVFNVTQWSWEQLHCEWRINNPGLTNPVLYLSAIDVRIQSCEGWTKIYNSDGSEIFNHSGCSHVLGRVEQIPFGGSKFLTLKFHTEYQGSYARSQFALLEQDKYLYSVPSEGPHIEYYEVMADGCVLIKWNEISEENRNGEIIGFRIFYETSCFSEDDPRRHYGSLDVNDPSQRYGKVCNLHPGLQYRIHVAGFTSKGVGKFNDREVFTSCGKPRILTKINGTIDSPNKPCQYGGKQNCLWSITPNVSEPVKNIWMTFYDFRLEEYEHDKGCWLNDWVGISTGDSGTPSLVCRYFDHFHVIVSSDQADVNFVAQGREDYRHGHGFNALYYGLSDEIEETYLDSWSFSSSLDSSSADLSWGDFPPDEHVHRLYVRFTQDNVSIMVPVSEHQKFYRLENMLLPNRDYVLNVVAFTEDKMYFSQSDLVTTPEGGKEIELLVVLDVAPLNKVLLLLSLYGQHCFTHAQSETPSRAPENVHVKLLDHNGVEVTWDPLEAKYANGKLLGYKVHIREWKNHYEWGHDDGDMGDVIRVNSTDTHLALEGLDGGRKYQIAVAAFTVDDGPISDWETVLIGCGGTFHGYFGAFNLTQWSWDGRLNCSWKINNPGLINPVMIISAQYVELKSCESSSKIFGSDGNELWSYDGCHYETVKGDIVEVPFDGSEFLTLKLHTEHEGSQVISEFVLLEQGKALYSAASFQPPWNVTASNTEDGSVIFDMSRFPKDKEASFFIISLNSTEENPGCGKHHGDDEKRPPVYLHMVNSSNSVEEVFGIPVSSSFAVVVYLVDKNDEIYKSEQFLLETVEGVPSEGPGHVEYKVLSASSAFIEWSDISSEHHNGKLLGYSITYFPECFKEDSHSQHIEQFTVDLSFRSHTITGLQPGTKYRVYIAGFTARGVGEHRDMEFFTPCGEPRELTEVNGTIYSPNYPCRFRGPQYCRWTIKPSGPTKVIRITIENFRLDRHEYCSKNAWLSVTAGRYNNDTLLCGHMDYFDLIISNDEADIGFYAREHNEGDAFVAWYKALEYDIAGIELCPSWSLRVDNTEPTTAQLSFDDFIHHDKHVESFFVKVTEAHKRVSMLVPFPSYERNPRVENLSPNRRYFIQIVAFAEAGIYTSENVSMTTDEGAPSMSPSNVRADSLTEHSIRVRFDPIPPSHRNGPLQGYNLYYRNKDHHHDHEGTNITIGASERQVIIDGLETMKKYEISMTAFNNMEGPRSEEIEVIPGCGGVINQTAAIINLYKTDWDTNRCKWRIYDNGVSNAVLLLSVQYLRFHSCGYEYAKVYSEDGVILNHRECSTVLGEVHEIPFGGLDVIHAEVLIQNMESKVFTELVILKGGLHSAKPTQVTWNINGNEGNSFISLDWSGSPGNLDVNFFVISLNQTELSPYVKDDDHYYNNEKKLVRFLKIVNSSETSINITDLPIAAKFIATVYIIDKNYKIYKSEKLMISTEEGVPLRFPYPHDWSTNLDSHSVSFQLNSIERRYRGGEVLGYRIMYGPCCDPKNLETMDVDADTRRVTLENLTDSLTYAVYIGGYTSKGMGVMGSFGATFCGDDMKADAGRIVSPNYPGTPYIGHDQWDENPKCYWNIAPKSSVSGIFLTVRHFFLGRRDQGNRCNGQLRMYFPGISENDENQATDLCGHIPENLTILVIDKVLNLRAAGFGYHRYEEYRNGSKFLIDYEVVKGEITTVTGEVIESWSGLQMDVGETFVIVSWPEPPGSFISLSSVDYYQVLVGGWSDRIYVPQIVTAEEKTLKYEWLFPSKNYTLKVITVLKDGRRGCTDWIKFRTTEGVPASNPFIDKVEVIDYSTIWVKWYRVDERYSYGIIRGYRVHITQANNYDCSQGFYDSVTVGPEETETTLTGLPAGTEFRVWVTAFTSIGEGHQRHEQWVKTKCGAPLYERNGLIRSREFPSRITYGDCLWDIHPKNKSVLIHFGHLNLPESDGCRDFYAAVGDNSGVEPELICGAREPFDVLVQAKKVLLLSHAEREIHGDRIGFQLHYMTLNHSVSEAELKAGWVITTSNVASSTADIAWSHYSPGAGETLVLYAIVCTRTLHEAGPSITTVVKDIDNSTAERLRPYTDYTAQVIALVKSEHGEMSFKGSEEVSFTTKEGVPSKPPGDVEASSDDGTIIVTWKHIPSDHIHGVLVGYRVYYRLYDGHVDDHELDLNQFFFIDVDHTAFEASIGNLTNFETYELMVAGFTAVGVGPFSERTHSRPGCQTSIRSDMRVISSPGYPNTYPNDAECFWIFEKEMPVFDVVVVIEDFHTEEPDGGANCTNWITDFIGLFNLEPLHVAAGPFCGVHNPFALTAKSYQHRRALLYFRSNNGFAFKGFTSTYFAITDSSKITVSIGATESVEVKMTWESSQDVDKIEEYYVLYKTVKEKEIWRFQKTVTPSATLVLLQPSTDYEVRVVGYTDRGEVYASRVTHFTTKDLDDNGEPTKPPEPAPIHRMYPYGVDAGDSIITFPSRTRCFRIGREKFDTGGFPLYDRRHRKLHICPNGAIQFERDGFNEQSYNFGQRPWLRYVSMVAPYWAPTNLESFISGPSKVFYQLYYAGQADSIAILENATSDVLSKFGGKLPQGKTFNASWMLVVTWKDIRHKVLHNINKNLLNTFQALLITDGIFSFAMFNYPHDGIQYSVPITREYYEYFADYKPLPVIGWNAGDRDNNYFNHPRSGTIQAEAIDNLVGNAGIPGRWIFRLENSNGEEDSDLKCLRWYAKERRYVFAYSREPDPCPCTGVQGFFDDRYEWVEADFPFSYCFYTKFPRQGRGRKCCYYTTLDKLAALIIGFPGGGSLHRYHSLTTSLKEQHEASDLYGFRHCCLEAKNPFLCNKYYELRPSKGCDGYEPPVWSWLWGDPHIVTLDGQNYTFNGLGEYTMVELQDGSFQLQARTKLAKGGGSATIFVAAVAKEKDTSAVQVNLKDEGGLEVFVDGVVFQNYSTLTNISITLDGSVSVSRPENNSFLVAFPSGISVTITEVQGSLSIVFAAPTNFKGQTKGLLGTWNDNVVDDFLRPDNTTLPSNSTGRQIHFDFGLKWQVSSNTSLFTYKPGENTSSFVNESFVPIFLDEPIPFASDELKQQAEAVCGGDANCLFDIASTGDVAVGASTKQVAVQLESESQDLQNFPPKIFVGPTELNITVNTTANVTIVAQDPNNDTMTFSVSGTLPKGHTTSTTDSSMSLVWEVTTDKIDIQFIVADATTSTVLQPAINVCACQNQGVCTPVEEDDAENSADSSENKFSILSCTCQNGYTGTFCDADLDACEENFQPCYPGVTCNDLPAPANETGFKCDPCPNGYSGDGIECSDVDECAKKTDGCSDTCINTPGSFVCECKAGYSLGIDEKTCADNDECSPVGDCMHICENTLGSYNCKCNADFKVDPDDSKKCIPLNPCEGDHGCQHVCFQSNGQDKCSCNAGYELNGDGKTCSDVDECSSSDNNRCSQSCKNTVGSYECSCVAGFKLDSDGYACNDIDECMEFTFNCDPSQKCENTPGSYKCVCDEGLYWIDNMCKGLEKGEAPPPPPPASTPRAPSDEEKSESVNVEVAFNISMWNVEVEEKFKTTLAEAATKHCATKDDCTDKKTSSRRRRAAGYVRFTENQVHLLPGYPKQISVVPLLASLAFYVQFPPGSSVPVIKKDVLANIVQGSLVELSSSINANISSVQILFADTTTVTTPVTAAIPTEKDRSKMHAIIGGCVAVALLLILVIIATIWYCKKRKKNGIAKQRVDSEHSISRKISGMEMAAVNDAYMMSPGSLPPGSVEPQYEELERPEKEYPMYNNTE</sequence>
<evidence type="ECO:0000256" key="3">
    <source>
        <dbReference type="ARBA" id="ARBA00022525"/>
    </source>
</evidence>
<dbReference type="Gene3D" id="2.10.25.10">
    <property type="entry name" value="Laminin"/>
    <property type="match status" value="6"/>
</dbReference>
<dbReference type="Gene3D" id="2.60.40.10">
    <property type="entry name" value="Immunoglobulins"/>
    <property type="match status" value="16"/>
</dbReference>
<dbReference type="FunFam" id="2.10.25.10:FF:000038">
    <property type="entry name" value="Fibrillin 2"/>
    <property type="match status" value="1"/>
</dbReference>
<dbReference type="SMART" id="SM00060">
    <property type="entry name" value="FN3"/>
    <property type="match status" value="18"/>
</dbReference>
<dbReference type="Pfam" id="PF07645">
    <property type="entry name" value="EGF_CA"/>
    <property type="match status" value="3"/>
</dbReference>
<dbReference type="InterPro" id="IPR051495">
    <property type="entry name" value="Epithelial_Barrier/Signaling"/>
</dbReference>
<dbReference type="FunFam" id="2.10.25.10:FF:000240">
    <property type="entry name" value="Vitamin K-dependent protein S"/>
    <property type="match status" value="1"/>
</dbReference>
<keyword evidence="25" id="KW-1185">Reference proteome</keyword>
<keyword evidence="5 15" id="KW-0812">Transmembrane</keyword>
<feature type="domain" description="Fibronectin type-III" evidence="20">
    <location>
        <begin position="3535"/>
        <end position="3642"/>
    </location>
</feature>
<dbReference type="InterPro" id="IPR056619">
    <property type="entry name" value="C8-3_MUC4"/>
</dbReference>
<dbReference type="PANTHER" id="PTHR13802:SF52">
    <property type="entry name" value="MUCIN-4"/>
    <property type="match status" value="1"/>
</dbReference>
<comment type="subcellular location">
    <subcellularLocation>
        <location evidence="1">Membrane</location>
        <topology evidence="1">Single-pass membrane protein</topology>
    </subcellularLocation>
    <subcellularLocation>
        <location evidence="2">Secreted</location>
    </subcellularLocation>
</comment>
<dbReference type="InterPro" id="IPR009030">
    <property type="entry name" value="Growth_fac_rcpt_cys_sf"/>
</dbReference>
<keyword evidence="8 15" id="KW-1133">Transmembrane helix</keyword>
<keyword evidence="4 12" id="KW-0245">EGF-like domain</keyword>
<dbReference type="SMART" id="SM00181">
    <property type="entry name" value="EGF"/>
    <property type="match status" value="7"/>
</dbReference>
<organism evidence="24 25">
    <name type="scientific">Pocillopora meandrina</name>
    <dbReference type="NCBI Taxonomy" id="46732"/>
    <lineage>
        <taxon>Eukaryota</taxon>
        <taxon>Metazoa</taxon>
        <taxon>Cnidaria</taxon>
        <taxon>Anthozoa</taxon>
        <taxon>Hexacorallia</taxon>
        <taxon>Scleractinia</taxon>
        <taxon>Astrocoeniina</taxon>
        <taxon>Pocilloporidae</taxon>
        <taxon>Pocillopora</taxon>
    </lineage>
</organism>
<feature type="disulfide bond" evidence="13">
    <location>
        <begin position="109"/>
        <end position="119"/>
    </location>
</feature>